<dbReference type="InterPro" id="IPR045851">
    <property type="entry name" value="AMP-bd_C_sf"/>
</dbReference>
<dbReference type="InterPro" id="IPR050237">
    <property type="entry name" value="ATP-dep_AMP-bd_enzyme"/>
</dbReference>
<comment type="caution">
    <text evidence="3">The sequence shown here is derived from an EMBL/GenBank/DDBJ whole genome shotgun (WGS) entry which is preliminary data.</text>
</comment>
<sequence length="546" mass="58953">MITDELVPPFRPELAERYREAGLWGDRSIAREFTAVAQRHSDGIAVVAEQGSLTYAELDERTDRIGAGLLDLGLQPGDRVIFQVTNRLETVVAWYACLKAALLPVATLAAHRAHEIAEISRQCSATAHLVEAGLPFDLVAFAQDIATDHPTLRHIITLGAEASSLEMLGADLSEAAIRARIDEAQNSTGPDDLAALQLSGGTTGVPKLIPRRHAEYWYNAAAYARRLGWTKETKVGHLIPVIHNAGITCAIHAAHSCGATLVLGAPDAAASAALLARAGVDSALIGHGHFGALLQPGFLDQLPALRQVLLSGTKVPETLFDELEGRGIWSGQLFGMGEGLFVMSRLDDPREARLRTVGTPLSEYDEVRILLPGTEVEAPYGEVGELCCRGPYTIPGYYAAGERNALAFTPDGFYRTGDLARWGTYNGRAQLLIEGRIKDVINRGGEKINAEEIELLLLRHPDIRQAAVVAMPDARLGERSCAYVVARVAVDLPTVQRYLDSLGVAKFKWPERVEQLDDLPRTNVGKIDKPRLRDRVAAALSAGAGG</sequence>
<evidence type="ECO:0000259" key="1">
    <source>
        <dbReference type="Pfam" id="PF00501"/>
    </source>
</evidence>
<name>A0A4R2GQM1_9ACTN</name>
<dbReference type="Proteomes" id="UP000294508">
    <property type="component" value="Unassembled WGS sequence"/>
</dbReference>
<dbReference type="Pfam" id="PF00501">
    <property type="entry name" value="AMP-binding"/>
    <property type="match status" value="1"/>
</dbReference>
<dbReference type="EMBL" id="SLWN01000031">
    <property type="protein sequence ID" value="TCO12206.1"/>
    <property type="molecule type" value="Genomic_DNA"/>
</dbReference>
<dbReference type="InterPro" id="IPR000873">
    <property type="entry name" value="AMP-dep_synth/lig_dom"/>
</dbReference>
<dbReference type="RefSeq" id="WP_132217237.1">
    <property type="nucleotide sequence ID" value="NZ_SLWN01000031.1"/>
</dbReference>
<feature type="domain" description="AMP-dependent synthetase/ligase" evidence="1">
    <location>
        <begin position="34"/>
        <end position="398"/>
    </location>
</feature>
<dbReference type="SUPFAM" id="SSF56801">
    <property type="entry name" value="Acetyl-CoA synthetase-like"/>
    <property type="match status" value="1"/>
</dbReference>
<dbReference type="InterPro" id="IPR025110">
    <property type="entry name" value="AMP-bd_C"/>
</dbReference>
<dbReference type="Gene3D" id="3.40.50.12780">
    <property type="entry name" value="N-terminal domain of ligase-like"/>
    <property type="match status" value="1"/>
</dbReference>
<dbReference type="Gene3D" id="3.30.300.30">
    <property type="match status" value="1"/>
</dbReference>
<feature type="domain" description="AMP-binding enzyme C-terminal" evidence="2">
    <location>
        <begin position="452"/>
        <end position="526"/>
    </location>
</feature>
<organism evidence="3 4">
    <name type="scientific">Kribbella steppae</name>
    <dbReference type="NCBI Taxonomy" id="2512223"/>
    <lineage>
        <taxon>Bacteria</taxon>
        <taxon>Bacillati</taxon>
        <taxon>Actinomycetota</taxon>
        <taxon>Actinomycetes</taxon>
        <taxon>Propionibacteriales</taxon>
        <taxon>Kribbellaceae</taxon>
        <taxon>Kribbella</taxon>
    </lineage>
</organism>
<protein>
    <submittedName>
        <fullName evidence="3">2,3-dihydroxybenzoate-AMP ligase</fullName>
    </submittedName>
</protein>
<accession>A0A4R2GQM1</accession>
<dbReference type="PROSITE" id="PS00455">
    <property type="entry name" value="AMP_BINDING"/>
    <property type="match status" value="1"/>
</dbReference>
<dbReference type="GO" id="GO:0016878">
    <property type="term" value="F:acid-thiol ligase activity"/>
    <property type="evidence" value="ECO:0007669"/>
    <property type="project" value="UniProtKB-ARBA"/>
</dbReference>
<dbReference type="InterPro" id="IPR020845">
    <property type="entry name" value="AMP-binding_CS"/>
</dbReference>
<dbReference type="PANTHER" id="PTHR43767:SF1">
    <property type="entry name" value="NONRIBOSOMAL PEPTIDE SYNTHASE PES1 (EUROFUNG)-RELATED"/>
    <property type="match status" value="1"/>
</dbReference>
<dbReference type="PANTHER" id="PTHR43767">
    <property type="entry name" value="LONG-CHAIN-FATTY-ACID--COA LIGASE"/>
    <property type="match status" value="1"/>
</dbReference>
<gene>
    <name evidence="3" type="ORF">EV652_1314</name>
</gene>
<dbReference type="Pfam" id="PF13193">
    <property type="entry name" value="AMP-binding_C"/>
    <property type="match status" value="1"/>
</dbReference>
<evidence type="ECO:0000313" key="4">
    <source>
        <dbReference type="Proteomes" id="UP000294508"/>
    </source>
</evidence>
<reference evidence="3 4" key="1">
    <citation type="journal article" date="2015" name="Stand. Genomic Sci.">
        <title>Genomic Encyclopedia of Bacterial and Archaeal Type Strains, Phase III: the genomes of soil and plant-associated and newly described type strains.</title>
        <authorList>
            <person name="Whitman W.B."/>
            <person name="Woyke T."/>
            <person name="Klenk H.P."/>
            <person name="Zhou Y."/>
            <person name="Lilburn T.G."/>
            <person name="Beck B.J."/>
            <person name="De Vos P."/>
            <person name="Vandamme P."/>
            <person name="Eisen J.A."/>
            <person name="Garrity G."/>
            <person name="Hugenholtz P."/>
            <person name="Kyrpides N.C."/>
        </authorList>
    </citation>
    <scope>NUCLEOTIDE SEQUENCE [LARGE SCALE GENOMIC DNA]</scope>
    <source>
        <strain evidence="3 4">VKM Ac-2572</strain>
    </source>
</reference>
<keyword evidence="4" id="KW-1185">Reference proteome</keyword>
<evidence type="ECO:0000259" key="2">
    <source>
        <dbReference type="Pfam" id="PF13193"/>
    </source>
</evidence>
<dbReference type="OrthoDB" id="9803968at2"/>
<proteinExistence type="predicted"/>
<evidence type="ECO:0000313" key="3">
    <source>
        <dbReference type="EMBL" id="TCO12206.1"/>
    </source>
</evidence>
<keyword evidence="3" id="KW-0436">Ligase</keyword>
<dbReference type="InterPro" id="IPR042099">
    <property type="entry name" value="ANL_N_sf"/>
</dbReference>
<dbReference type="AlphaFoldDB" id="A0A4R2GQM1"/>